<proteinExistence type="inferred from homology"/>
<gene>
    <name evidence="8" type="ORF">F0562_023526</name>
</gene>
<dbReference type="InterPro" id="IPR044876">
    <property type="entry name" value="HRDC_dom_sf"/>
</dbReference>
<dbReference type="InterPro" id="IPR050749">
    <property type="entry name" value="Glycosyl_Hydrolase_47"/>
</dbReference>
<dbReference type="GO" id="GO:0005509">
    <property type="term" value="F:calcium ion binding"/>
    <property type="evidence" value="ECO:0007669"/>
    <property type="project" value="InterPro"/>
</dbReference>
<keyword evidence="5 6" id="KW-1015">Disulfide bond</keyword>
<evidence type="ECO:0000256" key="1">
    <source>
        <dbReference type="ARBA" id="ARBA00001913"/>
    </source>
</evidence>
<dbReference type="AlphaFoldDB" id="A0A5J5BI83"/>
<dbReference type="InterPro" id="IPR002121">
    <property type="entry name" value="HRDC_dom"/>
</dbReference>
<evidence type="ECO:0000313" key="8">
    <source>
        <dbReference type="EMBL" id="KAA8542338.1"/>
    </source>
</evidence>
<dbReference type="SUPFAM" id="SSF47819">
    <property type="entry name" value="HRDC-like"/>
    <property type="match status" value="1"/>
</dbReference>
<name>A0A5J5BI83_9ASTE</name>
<dbReference type="Proteomes" id="UP000325577">
    <property type="component" value="Linkage Group LG12"/>
</dbReference>
<dbReference type="Pfam" id="PF00570">
    <property type="entry name" value="HRDC"/>
    <property type="match status" value="1"/>
</dbReference>
<evidence type="ECO:0000313" key="9">
    <source>
        <dbReference type="Proteomes" id="UP000325577"/>
    </source>
</evidence>
<dbReference type="PANTHER" id="PTHR11742:SF6">
    <property type="entry name" value="MANNOSYL-OLIGOSACCHARIDE ALPHA-1,2-MANNOSIDASE IA-RELATED"/>
    <property type="match status" value="1"/>
</dbReference>
<dbReference type="Gene3D" id="1.10.150.80">
    <property type="entry name" value="HRDC domain"/>
    <property type="match status" value="1"/>
</dbReference>
<dbReference type="PANTHER" id="PTHR11742">
    <property type="entry name" value="MANNOSYL-OLIGOSACCHARIDE ALPHA-1,2-MANNOSIDASE-RELATED"/>
    <property type="match status" value="1"/>
</dbReference>
<dbReference type="InterPro" id="IPR010997">
    <property type="entry name" value="HRDC-like_sf"/>
</dbReference>
<dbReference type="InterPro" id="IPR036026">
    <property type="entry name" value="Seven-hairpin_glycosidases"/>
</dbReference>
<reference evidence="8 9" key="1">
    <citation type="submission" date="2019-09" db="EMBL/GenBank/DDBJ databases">
        <title>A chromosome-level genome assembly of the Chinese tupelo Nyssa sinensis.</title>
        <authorList>
            <person name="Yang X."/>
            <person name="Kang M."/>
            <person name="Yang Y."/>
            <person name="Xiong H."/>
            <person name="Wang M."/>
            <person name="Zhang Z."/>
            <person name="Wang Z."/>
            <person name="Wu H."/>
            <person name="Ma T."/>
            <person name="Liu J."/>
            <person name="Xi Z."/>
        </authorList>
    </citation>
    <scope>NUCLEOTIDE SEQUENCE [LARGE SCALE GENOMIC DNA]</scope>
    <source>
        <strain evidence="8">J267</strain>
        <tissue evidence="8">Leaf</tissue>
    </source>
</reference>
<comment type="cofactor">
    <cofactor evidence="1">
        <name>Ca(2+)</name>
        <dbReference type="ChEBI" id="CHEBI:29108"/>
    </cofactor>
</comment>
<accession>A0A5J5BI83</accession>
<evidence type="ECO:0000256" key="5">
    <source>
        <dbReference type="ARBA" id="ARBA00023157"/>
    </source>
</evidence>
<evidence type="ECO:0000256" key="6">
    <source>
        <dbReference type="PIRSR" id="PIRSR601382-3"/>
    </source>
</evidence>
<dbReference type="GO" id="GO:0000139">
    <property type="term" value="C:Golgi membrane"/>
    <property type="evidence" value="ECO:0007669"/>
    <property type="project" value="TreeGrafter"/>
</dbReference>
<evidence type="ECO:0000259" key="7">
    <source>
        <dbReference type="Pfam" id="PF00570"/>
    </source>
</evidence>
<keyword evidence="9" id="KW-1185">Reference proteome</keyword>
<feature type="domain" description="HRDC" evidence="7">
    <location>
        <begin position="152"/>
        <end position="186"/>
    </location>
</feature>
<evidence type="ECO:0000256" key="4">
    <source>
        <dbReference type="ARBA" id="ARBA00022801"/>
    </source>
</evidence>
<comment type="pathway">
    <text evidence="2">Protein modification; protein glycosylation.</text>
</comment>
<organism evidence="8 9">
    <name type="scientific">Nyssa sinensis</name>
    <dbReference type="NCBI Taxonomy" id="561372"/>
    <lineage>
        <taxon>Eukaryota</taxon>
        <taxon>Viridiplantae</taxon>
        <taxon>Streptophyta</taxon>
        <taxon>Embryophyta</taxon>
        <taxon>Tracheophyta</taxon>
        <taxon>Spermatophyta</taxon>
        <taxon>Magnoliopsida</taxon>
        <taxon>eudicotyledons</taxon>
        <taxon>Gunneridae</taxon>
        <taxon>Pentapetalae</taxon>
        <taxon>asterids</taxon>
        <taxon>Cornales</taxon>
        <taxon>Nyssaceae</taxon>
        <taxon>Nyssa</taxon>
    </lineage>
</organism>
<comment type="similarity">
    <text evidence="3">Belongs to the glycosyl hydrolase 47 family.</text>
</comment>
<dbReference type="InterPro" id="IPR001382">
    <property type="entry name" value="Glyco_hydro_47"/>
</dbReference>
<dbReference type="GO" id="GO:0003676">
    <property type="term" value="F:nucleic acid binding"/>
    <property type="evidence" value="ECO:0007669"/>
    <property type="project" value="InterPro"/>
</dbReference>
<protein>
    <recommendedName>
        <fullName evidence="7">HRDC domain-containing protein</fullName>
    </recommendedName>
</protein>
<dbReference type="GO" id="GO:0004571">
    <property type="term" value="F:mannosyl-oligosaccharide 1,2-alpha-mannosidase activity"/>
    <property type="evidence" value="ECO:0007669"/>
    <property type="project" value="InterPro"/>
</dbReference>
<sequence>MGDSLYGYLLKVWIQGNRTTAVKPYREMWETSMKGLLSLVRRTTPSSLAYICEKIGSSLIDKMDELACCAPGMLTLGSSGYSRDESQKFLTIAEELAWTCYNFYQSTPTKLAGENYYAGQTYQEWGWNILQAFEKNSRIESGYVGLVGLKDQISKRVPRTKEELLEISGIGKVRLNKFGDRLLETIEATIKEYYSTGINSSSNDSTDLLKRRRDTVGYSNSSSKKCCISFSLLFCLLSESSPTWRILLNPRTRKLQPWLKLYILGKQDFAAFLCSFLERKRPNEFRPSFFCG</sequence>
<evidence type="ECO:0000256" key="3">
    <source>
        <dbReference type="ARBA" id="ARBA00007658"/>
    </source>
</evidence>
<dbReference type="GO" id="GO:0005975">
    <property type="term" value="P:carbohydrate metabolic process"/>
    <property type="evidence" value="ECO:0007669"/>
    <property type="project" value="InterPro"/>
</dbReference>
<dbReference type="EMBL" id="CM018035">
    <property type="protein sequence ID" value="KAA8542338.1"/>
    <property type="molecule type" value="Genomic_DNA"/>
</dbReference>
<keyword evidence="4" id="KW-0378">Hydrolase</keyword>
<dbReference type="InterPro" id="IPR012341">
    <property type="entry name" value="6hp_glycosidase-like_sf"/>
</dbReference>
<dbReference type="Gene3D" id="1.50.10.10">
    <property type="match status" value="1"/>
</dbReference>
<dbReference type="Pfam" id="PF01532">
    <property type="entry name" value="Glyco_hydro_47"/>
    <property type="match status" value="1"/>
</dbReference>
<dbReference type="SUPFAM" id="SSF48225">
    <property type="entry name" value="Seven-hairpin glycosidases"/>
    <property type="match status" value="1"/>
</dbReference>
<dbReference type="GO" id="GO:0005783">
    <property type="term" value="C:endoplasmic reticulum"/>
    <property type="evidence" value="ECO:0007669"/>
    <property type="project" value="TreeGrafter"/>
</dbReference>
<feature type="disulfide bond" evidence="6">
    <location>
        <begin position="68"/>
        <end position="100"/>
    </location>
</feature>
<dbReference type="GO" id="GO:0000166">
    <property type="term" value="F:nucleotide binding"/>
    <property type="evidence" value="ECO:0007669"/>
    <property type="project" value="InterPro"/>
</dbReference>
<evidence type="ECO:0000256" key="2">
    <source>
        <dbReference type="ARBA" id="ARBA00004922"/>
    </source>
</evidence>
<dbReference type="OrthoDB" id="8118055at2759"/>